<evidence type="ECO:0000256" key="3">
    <source>
        <dbReference type="ARBA" id="ARBA00022490"/>
    </source>
</evidence>
<keyword evidence="10" id="KW-0238">DNA-binding</keyword>
<dbReference type="PROSITE" id="PS50045">
    <property type="entry name" value="SIGMA54_INTERACT_4"/>
    <property type="match status" value="1"/>
</dbReference>
<keyword evidence="6" id="KW-0547">Nucleotide-binding</keyword>
<dbReference type="PANTHER" id="PTHR32071">
    <property type="entry name" value="TRANSCRIPTIONAL REGULATORY PROTEIN"/>
    <property type="match status" value="1"/>
</dbReference>
<comment type="function">
    <text evidence="16">Member of the two-component regulatory system NtrB/NtrC, which controls expression of the nitrogen-regulated (ntr) genes in response to nitrogen limitation. Phosphorylated NtrC binds directly to DNA and stimulates the formation of open promoter-sigma54-RNA polymerase complexes.</text>
</comment>
<feature type="region of interest" description="Disordered" evidence="18">
    <location>
        <begin position="391"/>
        <end position="452"/>
    </location>
</feature>
<dbReference type="SMART" id="SM00382">
    <property type="entry name" value="AAA"/>
    <property type="match status" value="1"/>
</dbReference>
<keyword evidence="12" id="KW-0804">Transcription</keyword>
<gene>
    <name evidence="21" type="ORF">J6595_17680</name>
</gene>
<keyword evidence="22" id="KW-1185">Reference proteome</keyword>
<dbReference type="PRINTS" id="PR01590">
    <property type="entry name" value="HTHFIS"/>
</dbReference>
<evidence type="ECO:0000256" key="16">
    <source>
        <dbReference type="ARBA" id="ARBA00043886"/>
    </source>
</evidence>
<dbReference type="InterPro" id="IPR001789">
    <property type="entry name" value="Sig_transdc_resp-reg_receiver"/>
</dbReference>
<reference evidence="21 22" key="1">
    <citation type="submission" date="2021-04" db="EMBL/GenBank/DDBJ databases">
        <title>Whole genome sequence of Jiella sp. KSK16Y-1.</title>
        <authorList>
            <person name="Tuo L."/>
        </authorList>
    </citation>
    <scope>NUCLEOTIDE SEQUENCE [LARGE SCALE GENOMIC DNA]</scope>
    <source>
        <strain evidence="21 22">KSK16Y-1</strain>
    </source>
</reference>
<comment type="caution">
    <text evidence="21">The sequence shown here is derived from an EMBL/GenBank/DDBJ whole genome shotgun (WGS) entry which is preliminary data.</text>
</comment>
<comment type="subcellular location">
    <subcellularLocation>
        <location evidence="1">Cytoplasm</location>
    </subcellularLocation>
</comment>
<evidence type="ECO:0000256" key="17">
    <source>
        <dbReference type="PROSITE-ProRule" id="PRU00169"/>
    </source>
</evidence>
<dbReference type="SMART" id="SM00448">
    <property type="entry name" value="REC"/>
    <property type="match status" value="1"/>
</dbReference>
<dbReference type="Proteomes" id="UP000678276">
    <property type="component" value="Unassembled WGS sequence"/>
</dbReference>
<dbReference type="InterPro" id="IPR058031">
    <property type="entry name" value="AAA_lid_NorR"/>
</dbReference>
<feature type="domain" description="Response regulatory" evidence="20">
    <location>
        <begin position="4"/>
        <end position="121"/>
    </location>
</feature>
<dbReference type="Pfam" id="PF25601">
    <property type="entry name" value="AAA_lid_14"/>
    <property type="match status" value="1"/>
</dbReference>
<keyword evidence="11" id="KW-0010">Activator</keyword>
<dbReference type="PROSITE" id="PS00688">
    <property type="entry name" value="SIGMA54_INTERACT_3"/>
    <property type="match status" value="1"/>
</dbReference>
<keyword evidence="8" id="KW-0902">Two-component regulatory system</keyword>
<keyword evidence="5 17" id="KW-0597">Phosphoprotein</keyword>
<evidence type="ECO:0000256" key="4">
    <source>
        <dbReference type="ARBA" id="ARBA00022491"/>
    </source>
</evidence>
<dbReference type="Pfam" id="PF00072">
    <property type="entry name" value="Response_reg"/>
    <property type="match status" value="1"/>
</dbReference>
<organism evidence="21 22">
    <name type="scientific">Jiella mangrovi</name>
    <dbReference type="NCBI Taxonomy" id="2821407"/>
    <lineage>
        <taxon>Bacteria</taxon>
        <taxon>Pseudomonadati</taxon>
        <taxon>Pseudomonadota</taxon>
        <taxon>Alphaproteobacteria</taxon>
        <taxon>Hyphomicrobiales</taxon>
        <taxon>Aurantimonadaceae</taxon>
        <taxon>Jiella</taxon>
    </lineage>
</organism>
<protein>
    <recommendedName>
        <fullName evidence="2">DNA-binding transcriptional regulator NtrC</fullName>
    </recommendedName>
    <alternativeName>
        <fullName evidence="14">Nitrogen regulation protein NR(I)</fullName>
    </alternativeName>
    <alternativeName>
        <fullName evidence="15">Nitrogen regulator I</fullName>
    </alternativeName>
</protein>
<evidence type="ECO:0000256" key="15">
    <source>
        <dbReference type="ARBA" id="ARBA00031910"/>
    </source>
</evidence>
<keyword evidence="13" id="KW-0535">Nitrogen fixation</keyword>
<dbReference type="Gene3D" id="1.10.8.60">
    <property type="match status" value="1"/>
</dbReference>
<evidence type="ECO:0000259" key="19">
    <source>
        <dbReference type="PROSITE" id="PS50045"/>
    </source>
</evidence>
<evidence type="ECO:0000256" key="2">
    <source>
        <dbReference type="ARBA" id="ARBA00019059"/>
    </source>
</evidence>
<dbReference type="InterPro" id="IPR025943">
    <property type="entry name" value="Sigma_54_int_dom_ATP-bd_2"/>
</dbReference>
<evidence type="ECO:0000256" key="8">
    <source>
        <dbReference type="ARBA" id="ARBA00023012"/>
    </source>
</evidence>
<dbReference type="SUPFAM" id="SSF52540">
    <property type="entry name" value="P-loop containing nucleoside triphosphate hydrolases"/>
    <property type="match status" value="1"/>
</dbReference>
<dbReference type="EMBL" id="JAGJCF010000016">
    <property type="protein sequence ID" value="MBP0617422.1"/>
    <property type="molecule type" value="Genomic_DNA"/>
</dbReference>
<dbReference type="Gene3D" id="1.10.10.60">
    <property type="entry name" value="Homeodomain-like"/>
    <property type="match status" value="1"/>
</dbReference>
<dbReference type="InterPro" id="IPR002078">
    <property type="entry name" value="Sigma_54_int"/>
</dbReference>
<keyword evidence="7" id="KW-0067">ATP-binding</keyword>
<accession>A0ABS4BLN1</accession>
<dbReference type="PROSITE" id="PS50110">
    <property type="entry name" value="RESPONSE_REGULATORY"/>
    <property type="match status" value="1"/>
</dbReference>
<dbReference type="InterPro" id="IPR027417">
    <property type="entry name" value="P-loop_NTPase"/>
</dbReference>
<evidence type="ECO:0000256" key="12">
    <source>
        <dbReference type="ARBA" id="ARBA00023163"/>
    </source>
</evidence>
<keyword evidence="3" id="KW-0963">Cytoplasm</keyword>
<evidence type="ECO:0000256" key="6">
    <source>
        <dbReference type="ARBA" id="ARBA00022741"/>
    </source>
</evidence>
<dbReference type="Pfam" id="PF00158">
    <property type="entry name" value="Sigma54_activat"/>
    <property type="match status" value="1"/>
</dbReference>
<dbReference type="PROSITE" id="PS00676">
    <property type="entry name" value="SIGMA54_INTERACT_2"/>
    <property type="match status" value="1"/>
</dbReference>
<keyword evidence="4" id="KW-0678">Repressor</keyword>
<evidence type="ECO:0000256" key="11">
    <source>
        <dbReference type="ARBA" id="ARBA00023159"/>
    </source>
</evidence>
<dbReference type="PROSITE" id="PS00675">
    <property type="entry name" value="SIGMA54_INTERACT_1"/>
    <property type="match status" value="1"/>
</dbReference>
<evidence type="ECO:0000256" key="1">
    <source>
        <dbReference type="ARBA" id="ARBA00004496"/>
    </source>
</evidence>
<dbReference type="InterPro" id="IPR025662">
    <property type="entry name" value="Sigma_54_int_dom_ATP-bd_1"/>
</dbReference>
<sequence>MTDIVLIVDDDPIQRRLLDAHVARMGLTPVLCDGGRAALAALGGKNARQIAAVLLDLMMPDKSGIEVMAEMRRNHLDVPVVVQTAKGSIDTVVEAMRAGAFDFVVKPVSPERLRETLANALRIHAAARPKRGVSTLSPDGASPAMRPVLQVAARAARSTIPILIEGETGVGKEWLARAIRAAGNRASKPFVPVNCGALPSDLVESILFGHAKGAFTDATDEHRGKFAEADGGTLFLDEIGELAPAAQVKLLRVLQEGEIDPVGARMPARVDVRIISATNRSLHQAVAAGRFREDLYYRLNAVEIAMPPLRQRRPELRGLVEQFLARVAKLEEGSKVSAIGEDALDLIMAYDWPGNIRQLENSLHRAVVLSENETLGAEDFSQIRALMAAGSGEVRRSEPGAGNGGARTIEAPLRPFEQSATNAAGGPEGGRQPGRRDLHSGPDFPLRGQDGQIRRMVDVEADLIRMALTQYDGRMSEIARRLGIGRSTLYRKMREYKIAEQG</sequence>
<dbReference type="Pfam" id="PF02954">
    <property type="entry name" value="HTH_8"/>
    <property type="match status" value="1"/>
</dbReference>
<evidence type="ECO:0000256" key="14">
    <source>
        <dbReference type="ARBA" id="ARBA00029881"/>
    </source>
</evidence>
<dbReference type="Gene3D" id="3.40.50.2300">
    <property type="match status" value="1"/>
</dbReference>
<dbReference type="InterPro" id="IPR009057">
    <property type="entry name" value="Homeodomain-like_sf"/>
</dbReference>
<proteinExistence type="predicted"/>
<dbReference type="InterPro" id="IPR025944">
    <property type="entry name" value="Sigma_54_int_dom_CS"/>
</dbReference>
<evidence type="ECO:0000313" key="22">
    <source>
        <dbReference type="Proteomes" id="UP000678276"/>
    </source>
</evidence>
<keyword evidence="9" id="KW-0805">Transcription regulation</keyword>
<evidence type="ECO:0000313" key="21">
    <source>
        <dbReference type="EMBL" id="MBP0617422.1"/>
    </source>
</evidence>
<evidence type="ECO:0000256" key="5">
    <source>
        <dbReference type="ARBA" id="ARBA00022553"/>
    </source>
</evidence>
<evidence type="ECO:0000256" key="18">
    <source>
        <dbReference type="SAM" id="MobiDB-lite"/>
    </source>
</evidence>
<evidence type="ECO:0000259" key="20">
    <source>
        <dbReference type="PROSITE" id="PS50110"/>
    </source>
</evidence>
<evidence type="ECO:0000256" key="7">
    <source>
        <dbReference type="ARBA" id="ARBA00022840"/>
    </source>
</evidence>
<dbReference type="SUPFAM" id="SSF46689">
    <property type="entry name" value="Homeodomain-like"/>
    <property type="match status" value="1"/>
</dbReference>
<evidence type="ECO:0000256" key="10">
    <source>
        <dbReference type="ARBA" id="ARBA00023125"/>
    </source>
</evidence>
<dbReference type="InterPro" id="IPR003593">
    <property type="entry name" value="AAA+_ATPase"/>
</dbReference>
<name>A0ABS4BLN1_9HYPH</name>
<feature type="domain" description="Sigma-54 factor interaction" evidence="19">
    <location>
        <begin position="138"/>
        <end position="368"/>
    </location>
</feature>
<dbReference type="CDD" id="cd00009">
    <property type="entry name" value="AAA"/>
    <property type="match status" value="1"/>
</dbReference>
<evidence type="ECO:0000256" key="13">
    <source>
        <dbReference type="ARBA" id="ARBA00023231"/>
    </source>
</evidence>
<feature type="modified residue" description="4-aspartylphosphate" evidence="17">
    <location>
        <position position="56"/>
    </location>
</feature>
<dbReference type="RefSeq" id="WP_209596197.1">
    <property type="nucleotide sequence ID" value="NZ_JAGJCF010000016.1"/>
</dbReference>
<dbReference type="InterPro" id="IPR011006">
    <property type="entry name" value="CheY-like_superfamily"/>
</dbReference>
<dbReference type="Gene3D" id="3.40.50.300">
    <property type="entry name" value="P-loop containing nucleotide triphosphate hydrolases"/>
    <property type="match status" value="1"/>
</dbReference>
<dbReference type="PANTHER" id="PTHR32071:SF95">
    <property type="entry name" value="DNA-BINDING TRANSCRIPTIONAL REGULATOR NTRC"/>
    <property type="match status" value="1"/>
</dbReference>
<dbReference type="InterPro" id="IPR002197">
    <property type="entry name" value="HTH_Fis"/>
</dbReference>
<evidence type="ECO:0000256" key="9">
    <source>
        <dbReference type="ARBA" id="ARBA00023015"/>
    </source>
</evidence>
<dbReference type="SUPFAM" id="SSF52172">
    <property type="entry name" value="CheY-like"/>
    <property type="match status" value="1"/>
</dbReference>